<dbReference type="Proteomes" id="UP001221411">
    <property type="component" value="Unassembled WGS sequence"/>
</dbReference>
<protein>
    <submittedName>
        <fullName evidence="6">Amino acid adenylation domain-containing protein</fullName>
    </submittedName>
</protein>
<dbReference type="PANTHER" id="PTHR45527">
    <property type="entry name" value="NONRIBOSOMAL PEPTIDE SYNTHETASE"/>
    <property type="match status" value="1"/>
</dbReference>
<evidence type="ECO:0000313" key="6">
    <source>
        <dbReference type="EMBL" id="MDC0747875.1"/>
    </source>
</evidence>
<dbReference type="CDD" id="cd19535">
    <property type="entry name" value="Cyc_NRPS"/>
    <property type="match status" value="1"/>
</dbReference>
<proteinExistence type="predicted"/>
<dbReference type="NCBIfam" id="TIGR01733">
    <property type="entry name" value="AA-adenyl-dom"/>
    <property type="match status" value="1"/>
</dbReference>
<evidence type="ECO:0000256" key="2">
    <source>
        <dbReference type="ARBA" id="ARBA00022450"/>
    </source>
</evidence>
<dbReference type="RefSeq" id="WP_271926585.1">
    <property type="nucleotide sequence ID" value="NZ_JAQNDO010000001.1"/>
</dbReference>
<dbReference type="SUPFAM" id="SSF56801">
    <property type="entry name" value="Acetyl-CoA synthetase-like"/>
    <property type="match status" value="1"/>
</dbReference>
<keyword evidence="7" id="KW-1185">Reference proteome</keyword>
<dbReference type="SMART" id="SM00823">
    <property type="entry name" value="PKS_PP"/>
    <property type="match status" value="1"/>
</dbReference>
<dbReference type="Gene3D" id="3.30.300.30">
    <property type="match status" value="1"/>
</dbReference>
<evidence type="ECO:0000256" key="3">
    <source>
        <dbReference type="ARBA" id="ARBA00022553"/>
    </source>
</evidence>
<dbReference type="Gene3D" id="3.40.50.980">
    <property type="match status" value="2"/>
</dbReference>
<dbReference type="InterPro" id="IPR057737">
    <property type="entry name" value="Condensation_MtbB-like"/>
</dbReference>
<dbReference type="Gene3D" id="1.10.10.1830">
    <property type="entry name" value="Non-ribosomal peptide synthase, adenylation domain"/>
    <property type="match status" value="1"/>
</dbReference>
<evidence type="ECO:0000256" key="1">
    <source>
        <dbReference type="ARBA" id="ARBA00004924"/>
    </source>
</evidence>
<comment type="pathway">
    <text evidence="1">Siderophore biosynthesis.</text>
</comment>
<dbReference type="PROSITE" id="PS50075">
    <property type="entry name" value="CARRIER"/>
    <property type="match status" value="1"/>
</dbReference>
<dbReference type="InterPro" id="IPR010071">
    <property type="entry name" value="AA_adenyl_dom"/>
</dbReference>
<sequence>MSIHQLVHELAQLGIKISASGEQLQVQAPKGTLTPALRERIAQNKSDLLALLREGPLEARGEEQATIEPALEDRFLPFPLTDIQKAYWLGRTGAFAVPTGIHLYREYDCVDLDVERLRHAFRKVVERHDMLRAHTLPDMLQIVEPDLQGDIDVEDLRSFSPVEREARLSELRAAMSHRIYDTEHAPLHHLVAVRLDERVTRLIVSIDAINVDGGSFAIVFKEMVFFYENPDASLPPVELTYRDYVLALESRKLLPAYERSLEFWQKRAADIAPAPALPVARDPSTLEKVRFEHMSAHFDTDSWSRLQRRASAAKVSVSVVCLTAYAEVLGRFGSSGRLTVNVTLFNRLPVHSAIDTIIGDFTSMLLITVDTSTRQTFAERALSVQQNLWEAMEHREVSGIDVQREVARARGEHRGALFPVVFTSLQNQKIEGLHALDKIGKMVYGITQTPQLVLDQQLWQLDGDARVIWDVVSGVFPDGFVQEMFDAYTGLLRRLADEDAAWDAYDFDLLPAAQKARREEVNATSEGPPPEDLLHELFERQVDHAPDKPAILTSSRVLTYAELDRRANRLARELRARGVTPDQLVPIVMEKGWEQVVAVFGVLKAGGAYVPLDVAGSEERLARMLEDSQARIVLTQPKYASRVWGNGIEVLVVDDRALEEDEDARRLPSSQSPRSLAYVLYTSGSTGQPKGAMIEHRSVTNRMIEVKERFGLVPEDRAIALTALHHDLSVFDIFCVLGVVGGAIVLPDADKTRDPGHWAELMQEHGVTLWNSVPAFMQMLVEYAEGNAGLPLSMLASLRWVIFSGDFIPVDLPDRLRSLVPGVTIIGAGGPTETTVWDICYPMGDIDPTWKSIPYGRPMRAATYHILDERLRERPDWVPGEMYIGGVGLARGYWRDEAKTRERFIVHPVTGERLYRSGDLGRWLPDGNIEILGRADFQVKIRGYRVELGEVEAAIEAHPDVADAVVLALGEKAVDKRLCAYVVQRAGERSEGALSEVMRAFLSHRLPEYMIPGAFVELDAMPLTSNGKVDRKALLALQPEAAKPRTGEAAAPQNALEESLVSIAQEVFGIPEIRVDQNFFEAGATSLQIIILAKRVRKVLGREIPPTLLFQSPNIGALAATLAVPEAQAVSQNKALERAEARRRARARR</sequence>
<dbReference type="Gene3D" id="3.30.559.10">
    <property type="entry name" value="Chloramphenicol acetyltransferase-like domain"/>
    <property type="match status" value="1"/>
</dbReference>
<feature type="domain" description="Carrier" evidence="5">
    <location>
        <begin position="1051"/>
        <end position="1126"/>
    </location>
</feature>
<dbReference type="SUPFAM" id="SSF47336">
    <property type="entry name" value="ACP-like"/>
    <property type="match status" value="1"/>
</dbReference>
<dbReference type="EMBL" id="JAQNDO010000001">
    <property type="protein sequence ID" value="MDC0747875.1"/>
    <property type="molecule type" value="Genomic_DNA"/>
</dbReference>
<dbReference type="Gene3D" id="2.30.38.10">
    <property type="entry name" value="Luciferase, Domain 3"/>
    <property type="match status" value="1"/>
</dbReference>
<dbReference type="InterPro" id="IPR020845">
    <property type="entry name" value="AMP-binding_CS"/>
</dbReference>
<dbReference type="PROSITE" id="PS00455">
    <property type="entry name" value="AMP_BINDING"/>
    <property type="match status" value="1"/>
</dbReference>
<dbReference type="PANTHER" id="PTHR45527:SF10">
    <property type="entry name" value="PYOCHELIN SYNTHASE PCHF"/>
    <property type="match status" value="1"/>
</dbReference>
<dbReference type="InterPro" id="IPR025110">
    <property type="entry name" value="AMP-bd_C"/>
</dbReference>
<organism evidence="6 7">
    <name type="scientific">Polyangium mundeleinium</name>
    <dbReference type="NCBI Taxonomy" id="2995306"/>
    <lineage>
        <taxon>Bacteria</taxon>
        <taxon>Pseudomonadati</taxon>
        <taxon>Myxococcota</taxon>
        <taxon>Polyangia</taxon>
        <taxon>Polyangiales</taxon>
        <taxon>Polyangiaceae</taxon>
        <taxon>Polyangium</taxon>
    </lineage>
</organism>
<dbReference type="CDD" id="cd12114">
    <property type="entry name" value="A_NRPS_TlmIV_like"/>
    <property type="match status" value="1"/>
</dbReference>
<dbReference type="InterPro" id="IPR044894">
    <property type="entry name" value="TubC_N_sf"/>
</dbReference>
<keyword evidence="4" id="KW-0436">Ligase</keyword>
<evidence type="ECO:0000256" key="4">
    <source>
        <dbReference type="ARBA" id="ARBA00022598"/>
    </source>
</evidence>
<dbReference type="Pfam" id="PF00668">
    <property type="entry name" value="Condensation"/>
    <property type="match status" value="1"/>
</dbReference>
<evidence type="ECO:0000313" key="7">
    <source>
        <dbReference type="Proteomes" id="UP001221411"/>
    </source>
</evidence>
<dbReference type="InterPro" id="IPR009081">
    <property type="entry name" value="PP-bd_ACP"/>
</dbReference>
<accession>A0ABT5F1B3</accession>
<gene>
    <name evidence="6" type="ORF">POL67_41470</name>
</gene>
<dbReference type="SUPFAM" id="SSF52777">
    <property type="entry name" value="CoA-dependent acyltransferases"/>
    <property type="match status" value="2"/>
</dbReference>
<dbReference type="Pfam" id="PF00501">
    <property type="entry name" value="AMP-binding"/>
    <property type="match status" value="1"/>
</dbReference>
<reference evidence="6 7" key="1">
    <citation type="submission" date="2022-11" db="EMBL/GenBank/DDBJ databases">
        <title>Minimal conservation of predation-associated metabolite biosynthetic gene clusters underscores biosynthetic potential of Myxococcota including descriptions for ten novel species: Archangium lansinium sp. nov., Myxococcus landrumus sp. nov., Nannocystis bai.</title>
        <authorList>
            <person name="Ahearne A."/>
            <person name="Stevens C."/>
            <person name="Dowd S."/>
        </authorList>
    </citation>
    <scope>NUCLEOTIDE SEQUENCE [LARGE SCALE GENOMIC DNA]</scope>
    <source>
        <strain evidence="6 7">RJM3</strain>
    </source>
</reference>
<dbReference type="InterPro" id="IPR036736">
    <property type="entry name" value="ACP-like_sf"/>
</dbReference>
<dbReference type="InterPro" id="IPR020806">
    <property type="entry name" value="PKS_PP-bd"/>
</dbReference>
<dbReference type="InterPro" id="IPR000873">
    <property type="entry name" value="AMP-dep_synth/lig_dom"/>
</dbReference>
<evidence type="ECO:0000259" key="5">
    <source>
        <dbReference type="PROSITE" id="PS50075"/>
    </source>
</evidence>
<dbReference type="Gene3D" id="1.10.1200.10">
    <property type="entry name" value="ACP-like"/>
    <property type="match status" value="1"/>
</dbReference>
<dbReference type="InterPro" id="IPR023213">
    <property type="entry name" value="CAT-like_dom_sf"/>
</dbReference>
<dbReference type="Gene3D" id="3.30.559.30">
    <property type="entry name" value="Nonribosomal peptide synthetase, condensation domain"/>
    <property type="match status" value="1"/>
</dbReference>
<keyword evidence="3" id="KW-0597">Phosphoprotein</keyword>
<name>A0ABT5F1B3_9BACT</name>
<dbReference type="InterPro" id="IPR001242">
    <property type="entry name" value="Condensation_dom"/>
</dbReference>
<dbReference type="InterPro" id="IPR041464">
    <property type="entry name" value="TubC_N"/>
</dbReference>
<dbReference type="Pfam" id="PF13193">
    <property type="entry name" value="AMP-binding_C"/>
    <property type="match status" value="1"/>
</dbReference>
<dbReference type="InterPro" id="IPR045851">
    <property type="entry name" value="AMP-bd_C_sf"/>
</dbReference>
<keyword evidence="2" id="KW-0596">Phosphopantetheine</keyword>
<dbReference type="Pfam" id="PF18563">
    <property type="entry name" value="TubC_N"/>
    <property type="match status" value="1"/>
</dbReference>
<comment type="caution">
    <text evidence="6">The sequence shown here is derived from an EMBL/GenBank/DDBJ whole genome shotgun (WGS) entry which is preliminary data.</text>
</comment>
<dbReference type="Pfam" id="PF00550">
    <property type="entry name" value="PP-binding"/>
    <property type="match status" value="1"/>
</dbReference>